<proteinExistence type="predicted"/>
<feature type="compositionally biased region" description="Pro residues" evidence="1">
    <location>
        <begin position="30"/>
        <end position="41"/>
    </location>
</feature>
<feature type="region of interest" description="Disordered" evidence="1">
    <location>
        <begin position="23"/>
        <end position="47"/>
    </location>
</feature>
<protein>
    <submittedName>
        <fullName evidence="2">Uncharacterized protein</fullName>
    </submittedName>
</protein>
<dbReference type="EMBL" id="AP014940">
    <property type="protein sequence ID" value="BAV96078.1"/>
    <property type="molecule type" value="Genomic_DNA"/>
</dbReference>
<evidence type="ECO:0000313" key="2">
    <source>
        <dbReference type="EMBL" id="BAV96078.1"/>
    </source>
</evidence>
<organism evidence="2 3">
    <name type="scientific">Lysobacter enzymogenes</name>
    <dbReference type="NCBI Taxonomy" id="69"/>
    <lineage>
        <taxon>Bacteria</taxon>
        <taxon>Pseudomonadati</taxon>
        <taxon>Pseudomonadota</taxon>
        <taxon>Gammaproteobacteria</taxon>
        <taxon>Lysobacterales</taxon>
        <taxon>Lysobacteraceae</taxon>
        <taxon>Lysobacter</taxon>
    </lineage>
</organism>
<dbReference type="RefSeq" id="WP_096376581.1">
    <property type="nucleotide sequence ID" value="NZ_AP014940.1"/>
</dbReference>
<name>A0AAU9AGN2_LYSEN</name>
<gene>
    <name evidence="2" type="ORF">LEN_0591</name>
</gene>
<dbReference type="AlphaFoldDB" id="A0AAU9AGN2"/>
<sequence length="77" mass="8224">MDENLEYLLHDELEGLFAAPAAARAGGRAAPPPTPPRPKPAAAPSVAAEQGEIARLLAQRLHDPKLLEALLRLLEAR</sequence>
<dbReference type="KEGG" id="lem:LEN_0591"/>
<evidence type="ECO:0000313" key="3">
    <source>
        <dbReference type="Proteomes" id="UP000218824"/>
    </source>
</evidence>
<dbReference type="GeneID" id="83062495"/>
<accession>A0AAU9AGN2</accession>
<dbReference type="Proteomes" id="UP000218824">
    <property type="component" value="Chromosome"/>
</dbReference>
<evidence type="ECO:0000256" key="1">
    <source>
        <dbReference type="SAM" id="MobiDB-lite"/>
    </source>
</evidence>
<reference evidence="2 3" key="1">
    <citation type="journal article" date="2017" name="DNA Res.">
        <title>Complete genome sequence and expression profile of the commercial lytic enzyme producer Lysobacter enzymogenes M497-1.</title>
        <authorList>
            <person name="Takami H."/>
            <person name="Toyoda A."/>
            <person name="Uchiyama I."/>
            <person name="Itoh T."/>
            <person name="Takaki Y."/>
            <person name="Arai W."/>
            <person name="Nishi S."/>
            <person name="Kawai M."/>
            <person name="Shinya K."/>
            <person name="Ikeda H."/>
        </authorList>
    </citation>
    <scope>NUCLEOTIDE SEQUENCE [LARGE SCALE GENOMIC DNA]</scope>
    <source>
        <strain evidence="2 3">M497-1</strain>
    </source>
</reference>